<accession>A0ABR9EHA3</accession>
<reference evidence="1 2" key="1">
    <citation type="submission" date="2015-03" db="EMBL/GenBank/DDBJ databases">
        <title>Genome sequence of Pseudoalteromonas aurantia.</title>
        <authorList>
            <person name="Xie B.-B."/>
            <person name="Rong J.-C."/>
            <person name="Qin Q.-L."/>
            <person name="Zhang Y.-Z."/>
        </authorList>
    </citation>
    <scope>NUCLEOTIDE SEQUENCE [LARGE SCALE GENOMIC DNA]</scope>
    <source>
        <strain evidence="1 2">208</strain>
    </source>
</reference>
<organism evidence="1 2">
    <name type="scientific">Pseudoalteromonas aurantia 208</name>
    <dbReference type="NCBI Taxonomy" id="1314867"/>
    <lineage>
        <taxon>Bacteria</taxon>
        <taxon>Pseudomonadati</taxon>
        <taxon>Pseudomonadota</taxon>
        <taxon>Gammaproteobacteria</taxon>
        <taxon>Alteromonadales</taxon>
        <taxon>Pseudoalteromonadaceae</taxon>
        <taxon>Pseudoalteromonas</taxon>
    </lineage>
</organism>
<evidence type="ECO:0000313" key="2">
    <source>
        <dbReference type="Proteomes" id="UP000615755"/>
    </source>
</evidence>
<dbReference type="EMBL" id="AQGV01000015">
    <property type="protein sequence ID" value="MBE0370362.1"/>
    <property type="molecule type" value="Genomic_DNA"/>
</dbReference>
<sequence length="90" mass="10028">MDEKYHITEVEVKNDQVWFKTNQKRSALTSCSRLELMDQWLIDLNSKGSANLLSLVLGAFDSQLGLNIVGSGRCATGTELEIVEKITVAR</sequence>
<gene>
    <name evidence="1" type="ORF">PAUR_b0379</name>
</gene>
<protein>
    <submittedName>
        <fullName evidence="1">Uncharacterized protein</fullName>
    </submittedName>
</protein>
<evidence type="ECO:0000313" key="1">
    <source>
        <dbReference type="EMBL" id="MBE0370362.1"/>
    </source>
</evidence>
<name>A0ABR9EHA3_9GAMM</name>
<proteinExistence type="predicted"/>
<dbReference type="Proteomes" id="UP000615755">
    <property type="component" value="Unassembled WGS sequence"/>
</dbReference>
<keyword evidence="2" id="KW-1185">Reference proteome</keyword>
<comment type="caution">
    <text evidence="1">The sequence shown here is derived from an EMBL/GenBank/DDBJ whole genome shotgun (WGS) entry which is preliminary data.</text>
</comment>